<evidence type="ECO:0000313" key="2">
    <source>
        <dbReference type="EMBL" id="SVA51941.1"/>
    </source>
</evidence>
<reference evidence="2" key="1">
    <citation type="submission" date="2018-05" db="EMBL/GenBank/DDBJ databases">
        <authorList>
            <person name="Lanie J.A."/>
            <person name="Ng W.-L."/>
            <person name="Kazmierczak K.M."/>
            <person name="Andrzejewski T.M."/>
            <person name="Davidsen T.M."/>
            <person name="Wayne K.J."/>
            <person name="Tettelin H."/>
            <person name="Glass J.I."/>
            <person name="Rusch D."/>
            <person name="Podicherti R."/>
            <person name="Tsui H.-C.T."/>
            <person name="Winkler M.E."/>
        </authorList>
    </citation>
    <scope>NUCLEOTIDE SEQUENCE</scope>
</reference>
<dbReference type="AlphaFoldDB" id="A0A381WI17"/>
<organism evidence="2">
    <name type="scientific">marine metagenome</name>
    <dbReference type="NCBI Taxonomy" id="408172"/>
    <lineage>
        <taxon>unclassified sequences</taxon>
        <taxon>metagenomes</taxon>
        <taxon>ecological metagenomes</taxon>
    </lineage>
</organism>
<dbReference type="EMBL" id="UINC01011825">
    <property type="protein sequence ID" value="SVA51941.1"/>
    <property type="molecule type" value="Genomic_DNA"/>
</dbReference>
<name>A0A381WI17_9ZZZZ</name>
<keyword evidence="1" id="KW-0175">Coiled coil</keyword>
<accession>A0A381WI17</accession>
<sequence length="96" mass="11053">MARPLIERRLSEIGERLRRLRADVAVTEEQLAHLSGEADDARVRHLVSETPLSERERRDAEGQVTAMARHREDLLAEVLRLEITQDELLDRMTVEG</sequence>
<feature type="coiled-coil region" evidence="1">
    <location>
        <begin position="10"/>
        <end position="37"/>
    </location>
</feature>
<evidence type="ECO:0000256" key="1">
    <source>
        <dbReference type="SAM" id="Coils"/>
    </source>
</evidence>
<protein>
    <submittedName>
        <fullName evidence="2">Uncharacterized protein</fullName>
    </submittedName>
</protein>
<gene>
    <name evidence="2" type="ORF">METZ01_LOCUS104795</name>
</gene>
<proteinExistence type="predicted"/>